<keyword evidence="2 4" id="KW-0456">Lyase</keyword>
<evidence type="ECO:0000256" key="2">
    <source>
        <dbReference type="ARBA" id="ARBA00023239"/>
    </source>
</evidence>
<feature type="domain" description="Fe-S hydro-lyase tartrate dehydratase beta-type catalytic" evidence="3">
    <location>
        <begin position="12"/>
        <end position="182"/>
    </location>
</feature>
<evidence type="ECO:0000256" key="1">
    <source>
        <dbReference type="ARBA" id="ARBA00008876"/>
    </source>
</evidence>
<sequence>MIRMKPINEYILKTPLTIDDVLILHSGDKVLLNGEVYCARDATHRRMIADIKSELEVPFPLMNSTFYYAGPSPAPPGKIIGSVGPTTSSRMDQFLEYFLQMGLRATIGKGERSPEIKKLFEKYSSVYFITCGGAAAYLSSFVVRSDLLGYEDLGAQALIRLWVRDFPLLVAYDCYGGDLFESGKIHHRRINLIE</sequence>
<dbReference type="AlphaFoldDB" id="A0A1V5SJ03"/>
<accession>A0A1V5SJ03</accession>
<dbReference type="SUPFAM" id="SSF117457">
    <property type="entry name" value="FumA C-terminal domain-like"/>
    <property type="match status" value="1"/>
</dbReference>
<dbReference type="Gene3D" id="3.20.130.10">
    <property type="entry name" value="Fe-S hydro-lyase, tartrate dehydratase beta-type, catalytic domain"/>
    <property type="match status" value="1"/>
</dbReference>
<reference evidence="4" key="1">
    <citation type="submission" date="2017-02" db="EMBL/GenBank/DDBJ databases">
        <title>Delving into the versatile metabolic prowess of the omnipresent phylum Bacteroidetes.</title>
        <authorList>
            <person name="Nobu M.K."/>
            <person name="Mei R."/>
            <person name="Narihiro T."/>
            <person name="Kuroda K."/>
            <person name="Liu W.-T."/>
        </authorList>
    </citation>
    <scope>NUCLEOTIDE SEQUENCE</scope>
    <source>
        <strain evidence="4">ADurb.Bin276</strain>
    </source>
</reference>
<protein>
    <submittedName>
        <fullName evidence="4">Fumarate hydratase class I, aerobic</fullName>
        <ecNumber evidence="4">4.2.1.2</ecNumber>
    </submittedName>
</protein>
<evidence type="ECO:0000259" key="3">
    <source>
        <dbReference type="Pfam" id="PF05683"/>
    </source>
</evidence>
<dbReference type="EMBL" id="MWBQ01000218">
    <property type="protein sequence ID" value="OQA54294.1"/>
    <property type="molecule type" value="Genomic_DNA"/>
</dbReference>
<dbReference type="PANTHER" id="PTHR43351:SF2">
    <property type="entry name" value="L(+)-TARTRATE DEHYDRATASE SUBUNIT BETA-RELATED"/>
    <property type="match status" value="1"/>
</dbReference>
<dbReference type="InterPro" id="IPR004647">
    <property type="entry name" value="Fe-S_hydro-lyase_TtdB-typ_cat"/>
</dbReference>
<name>A0A1V5SJ03_9BACT</name>
<comment type="caution">
    <text evidence="4">The sequence shown here is derived from an EMBL/GenBank/DDBJ whole genome shotgun (WGS) entry which is preliminary data.</text>
</comment>
<comment type="similarity">
    <text evidence="1">Belongs to the class-I fumarase family.</text>
</comment>
<dbReference type="Pfam" id="PF05683">
    <property type="entry name" value="Fumerase_C"/>
    <property type="match status" value="1"/>
</dbReference>
<dbReference type="InterPro" id="IPR036660">
    <property type="entry name" value="Fe-S_hydroAse_TtdB_cat_sf"/>
</dbReference>
<dbReference type="GO" id="GO:0004333">
    <property type="term" value="F:fumarate hydratase activity"/>
    <property type="evidence" value="ECO:0007669"/>
    <property type="project" value="UniProtKB-EC"/>
</dbReference>
<organism evidence="4">
    <name type="scientific">Candidatus Atribacter allofermentans</name>
    <dbReference type="NCBI Taxonomy" id="1852833"/>
    <lineage>
        <taxon>Bacteria</taxon>
        <taxon>Pseudomonadati</taxon>
        <taxon>Atribacterota</taxon>
        <taxon>Atribacteria</taxon>
        <taxon>Atribacterales</taxon>
        <taxon>Atribacteraceae</taxon>
        <taxon>Atribacter</taxon>
    </lineage>
</organism>
<dbReference type="Proteomes" id="UP000485569">
    <property type="component" value="Unassembled WGS sequence"/>
</dbReference>
<gene>
    <name evidence="4" type="primary">fumA</name>
    <name evidence="4" type="ORF">BWY41_02122</name>
</gene>
<proteinExistence type="inferred from homology"/>
<dbReference type="EC" id="4.2.1.2" evidence="4"/>
<evidence type="ECO:0000313" key="4">
    <source>
        <dbReference type="EMBL" id="OQA54294.1"/>
    </source>
</evidence>
<dbReference type="PANTHER" id="PTHR43351">
    <property type="entry name" value="L(+)-TARTRATE DEHYDRATASE SUBUNIT BETA"/>
    <property type="match status" value="1"/>
</dbReference>